<dbReference type="SUPFAM" id="SSF69572">
    <property type="entry name" value="Activating enzymes of the ubiquitin-like proteins"/>
    <property type="match status" value="1"/>
</dbReference>
<gene>
    <name evidence="3" type="primary">moeB</name>
    <name evidence="3" type="ORF">NCTC10797_01567</name>
</gene>
<dbReference type="GO" id="GO:0004792">
    <property type="term" value="F:thiosulfate-cyanide sulfurtransferase activity"/>
    <property type="evidence" value="ECO:0007669"/>
    <property type="project" value="TreeGrafter"/>
</dbReference>
<dbReference type="InterPro" id="IPR035985">
    <property type="entry name" value="Ubiquitin-activating_enz"/>
</dbReference>
<sequence length="373" mass="39936">MEQMRAERMARPRIKPEHGWYVTVDGNVRIGATVHGIGAEIDDPDGWIRVLIGALDGTRSPAEVVDLVLSEHPGVPAAAALQQLSDAGYLEDAGGPVPAELTERERERYSRGAASFRWIDQTARAGTWDVQLRLRRARVLLIGVGGVGGAVAQGLVASGVGRLHCIDADTVELSNLNRQVLFREVDIGRPKVDAAVARLRELNSDVRVTSERRRVTGPADLAALLEPGYDLLALCADQPRAIRRWANRACHAIGVPWVVGGYHGPVVSGSLHGPGGGACWEYLHDHEADQADLRLPPGMTPESLAPHLPCHPVNAVSAGLTGALLTHFALAALTGAPALEPGFRYEVNLVRMEAAMSERITPRPDCRVCGTAA</sequence>
<dbReference type="InterPro" id="IPR000594">
    <property type="entry name" value="ThiF_NAD_FAD-bd"/>
</dbReference>
<dbReference type="GO" id="GO:0061605">
    <property type="term" value="F:molybdopterin-synthase adenylyltransferase activity"/>
    <property type="evidence" value="ECO:0007669"/>
    <property type="project" value="UniProtKB-EC"/>
</dbReference>
<dbReference type="GO" id="GO:0005737">
    <property type="term" value="C:cytoplasm"/>
    <property type="evidence" value="ECO:0007669"/>
    <property type="project" value="TreeGrafter"/>
</dbReference>
<evidence type="ECO:0000259" key="2">
    <source>
        <dbReference type="Pfam" id="PF00899"/>
    </source>
</evidence>
<dbReference type="Pfam" id="PF00899">
    <property type="entry name" value="ThiF"/>
    <property type="match status" value="1"/>
</dbReference>
<dbReference type="EMBL" id="LR215973">
    <property type="protein sequence ID" value="VFA97802.1"/>
    <property type="molecule type" value="Genomic_DNA"/>
</dbReference>
<keyword evidence="1" id="KW-1133">Transmembrane helix</keyword>
<protein>
    <submittedName>
        <fullName evidence="3">Molybdopterin-synthase adenylyltransferase</fullName>
        <ecNumber evidence="3">2.7.7.80</ecNumber>
    </submittedName>
</protein>
<dbReference type="GO" id="GO:0008641">
    <property type="term" value="F:ubiquitin-like modifier activating enzyme activity"/>
    <property type="evidence" value="ECO:0007669"/>
    <property type="project" value="InterPro"/>
</dbReference>
<dbReference type="GO" id="GO:0032446">
    <property type="term" value="P:protein modification by small protein conjugation"/>
    <property type="evidence" value="ECO:0007669"/>
    <property type="project" value="TreeGrafter"/>
</dbReference>
<accession>A0A4U8VWN6</accession>
<dbReference type="PANTHER" id="PTHR10953:SF102">
    <property type="entry name" value="ADENYLYLTRANSFERASE AND SULFURTRANSFERASE MOCS3"/>
    <property type="match status" value="1"/>
</dbReference>
<evidence type="ECO:0000313" key="3">
    <source>
        <dbReference type="EMBL" id="VFA97802.1"/>
    </source>
</evidence>
<proteinExistence type="predicted"/>
<feature type="domain" description="THIF-type NAD/FAD binding fold" evidence="2">
    <location>
        <begin position="129"/>
        <end position="367"/>
    </location>
</feature>
<keyword evidence="3" id="KW-0808">Transferase</keyword>
<reference evidence="3 4" key="1">
    <citation type="submission" date="2019-02" db="EMBL/GenBank/DDBJ databases">
        <authorList>
            <consortium name="Pathogen Informatics"/>
        </authorList>
    </citation>
    <scope>NUCLEOTIDE SEQUENCE [LARGE SCALE GENOMIC DNA]</scope>
    <source>
        <strain evidence="3 4">3012STDY6756504</strain>
    </source>
</reference>
<dbReference type="RefSeq" id="WP_197731501.1">
    <property type="nucleotide sequence ID" value="NZ_LR215973.1"/>
</dbReference>
<dbReference type="PANTHER" id="PTHR10953">
    <property type="entry name" value="UBIQUITIN-ACTIVATING ENZYME E1"/>
    <property type="match status" value="1"/>
</dbReference>
<keyword evidence="1" id="KW-0812">Transmembrane</keyword>
<dbReference type="EC" id="2.7.7.80" evidence="3"/>
<dbReference type="Gene3D" id="3.40.50.720">
    <property type="entry name" value="NAD(P)-binding Rossmann-like Domain"/>
    <property type="match status" value="1"/>
</dbReference>
<feature type="transmembrane region" description="Helical" evidence="1">
    <location>
        <begin position="139"/>
        <end position="160"/>
    </location>
</feature>
<evidence type="ECO:0000313" key="4">
    <source>
        <dbReference type="Proteomes" id="UP000290439"/>
    </source>
</evidence>
<evidence type="ECO:0000256" key="1">
    <source>
        <dbReference type="SAM" id="Phobius"/>
    </source>
</evidence>
<dbReference type="InterPro" id="IPR045886">
    <property type="entry name" value="ThiF/MoeB/HesA"/>
</dbReference>
<keyword evidence="1" id="KW-0472">Membrane</keyword>
<name>A0A4U8VWN6_9NOCA</name>
<keyword evidence="3" id="KW-0548">Nucleotidyltransferase</keyword>
<dbReference type="Proteomes" id="UP000290439">
    <property type="component" value="Chromosome"/>
</dbReference>
<dbReference type="AlphaFoldDB" id="A0A4U8VWN6"/>
<organism evidence="3 4">
    <name type="scientific">Nocardia cyriacigeorgica</name>
    <dbReference type="NCBI Taxonomy" id="135487"/>
    <lineage>
        <taxon>Bacteria</taxon>
        <taxon>Bacillati</taxon>
        <taxon>Actinomycetota</taxon>
        <taxon>Actinomycetes</taxon>
        <taxon>Mycobacteriales</taxon>
        <taxon>Nocardiaceae</taxon>
        <taxon>Nocardia</taxon>
    </lineage>
</organism>